<evidence type="ECO:0000313" key="3">
    <source>
        <dbReference type="Proteomes" id="UP000199035"/>
    </source>
</evidence>
<dbReference type="STRING" id="595670.SAMN05421643_11097"/>
<feature type="chain" id="PRO_5011569963" description="DUF3261 domain-containing protein" evidence="1">
    <location>
        <begin position="33"/>
        <end position="184"/>
    </location>
</feature>
<dbReference type="AlphaFoldDB" id="A0A1H3JY43"/>
<protein>
    <recommendedName>
        <fullName evidence="4">DUF3261 domain-containing protein</fullName>
    </recommendedName>
</protein>
<organism evidence="2 3">
    <name type="scientific">Acinetobacter kyonggiensis</name>
    <dbReference type="NCBI Taxonomy" id="595670"/>
    <lineage>
        <taxon>Bacteria</taxon>
        <taxon>Pseudomonadati</taxon>
        <taxon>Pseudomonadota</taxon>
        <taxon>Gammaproteobacteria</taxon>
        <taxon>Moraxellales</taxon>
        <taxon>Moraxellaceae</taxon>
        <taxon>Acinetobacter</taxon>
    </lineage>
</organism>
<accession>A0A1H3JY43</accession>
<reference evidence="3" key="1">
    <citation type="submission" date="2016-10" db="EMBL/GenBank/DDBJ databases">
        <authorList>
            <person name="Varghese N."/>
            <person name="Submissions S."/>
        </authorList>
    </citation>
    <scope>NUCLEOTIDE SEQUENCE [LARGE SCALE GENOMIC DNA]</scope>
    <source>
        <strain evidence="3">ANC 5109</strain>
    </source>
</reference>
<evidence type="ECO:0000256" key="1">
    <source>
        <dbReference type="SAM" id="SignalP"/>
    </source>
</evidence>
<name>A0A1H3JY43_9GAMM</name>
<dbReference type="Pfam" id="PF11659">
    <property type="entry name" value="DUF3261"/>
    <property type="match status" value="1"/>
</dbReference>
<dbReference type="InterPro" id="IPR021675">
    <property type="entry name" value="DUF3261"/>
</dbReference>
<evidence type="ECO:0008006" key="4">
    <source>
        <dbReference type="Google" id="ProtNLM"/>
    </source>
</evidence>
<dbReference type="Proteomes" id="UP000199035">
    <property type="component" value="Unassembled WGS sequence"/>
</dbReference>
<evidence type="ECO:0000313" key="2">
    <source>
        <dbReference type="EMBL" id="SDY44174.1"/>
    </source>
</evidence>
<keyword evidence="3" id="KW-1185">Reference proteome</keyword>
<feature type="signal peptide" evidence="1">
    <location>
        <begin position="1"/>
        <end position="32"/>
    </location>
</feature>
<proteinExistence type="predicted"/>
<sequence length="184" mass="21317">MVLNMQPKLQWTGVLLAVLLCCGGCQSLLPQAQGLATTTWHAQQYQRQDQLEVQWNKHSFSFLLYQQQQGRKLDMLALSLTGQQLFKLSFDGQKVQVEQRIEQMKLLPFEFVVRDILYATYPHFAQLQQHNVQVENAAQTQSIFINQQHVLNILHQDAVIELDNLQVPYQMVISALHDRLETTE</sequence>
<dbReference type="EMBL" id="FNPK01000010">
    <property type="protein sequence ID" value="SDY44174.1"/>
    <property type="molecule type" value="Genomic_DNA"/>
</dbReference>
<keyword evidence="1" id="KW-0732">Signal</keyword>
<gene>
    <name evidence="2" type="ORF">SAMN05421643_11097</name>
</gene>